<evidence type="ECO:0000256" key="4">
    <source>
        <dbReference type="ARBA" id="ARBA00022741"/>
    </source>
</evidence>
<evidence type="ECO:0000256" key="1">
    <source>
        <dbReference type="ARBA" id="ARBA00003618"/>
    </source>
</evidence>
<reference evidence="13" key="1">
    <citation type="submission" date="2016-10" db="EMBL/GenBank/DDBJ databases">
        <authorList>
            <person name="Varghese N."/>
            <person name="Submissions S."/>
        </authorList>
    </citation>
    <scope>NUCLEOTIDE SEQUENCE [LARGE SCALE GENOMIC DNA]</scope>
    <source>
        <strain evidence="13">IBRC-M 10761</strain>
    </source>
</reference>
<comment type="similarity">
    <text evidence="2 9">Belongs to the RecN family.</text>
</comment>
<keyword evidence="4" id="KW-0547">Nucleotide-binding</keyword>
<dbReference type="CDD" id="cd03241">
    <property type="entry name" value="ABC_RecN"/>
    <property type="match status" value="2"/>
</dbReference>
<keyword evidence="13" id="KW-1185">Reference proteome</keyword>
<dbReference type="RefSeq" id="WP_092172458.1">
    <property type="nucleotide sequence ID" value="NZ_FNZH01000002.1"/>
</dbReference>
<feature type="domain" description="RecF/RecN/SMC N-terminal" evidence="11">
    <location>
        <begin position="2"/>
        <end position="507"/>
    </location>
</feature>
<comment type="function">
    <text evidence="1 9">May be involved in recombinational repair of damaged DNA.</text>
</comment>
<keyword evidence="6" id="KW-0067">ATP-binding</keyword>
<organism evidence="12 13">
    <name type="scientific">Cyclobacterium xiamenense</name>
    <dbReference type="NCBI Taxonomy" id="1297121"/>
    <lineage>
        <taxon>Bacteria</taxon>
        <taxon>Pseudomonadati</taxon>
        <taxon>Bacteroidota</taxon>
        <taxon>Cytophagia</taxon>
        <taxon>Cytophagales</taxon>
        <taxon>Cyclobacteriaceae</taxon>
        <taxon>Cyclobacterium</taxon>
    </lineage>
</organism>
<evidence type="ECO:0000259" key="11">
    <source>
        <dbReference type="Pfam" id="PF02463"/>
    </source>
</evidence>
<sequence length="550" mass="61691">MLTNLSITNYALIEKLEMNPCPGLNMITGETGAGKSIMLGAVGLLLGNRADTKALFDESKKCIIEGVVAIQSYGLKSFFDREELDYETTCIIRREIAPSGKSRAFINDTPVKLDVLKELGKTLMDIHSQHENLLLGASVYQLSLVDAFATTKGEKALYSEQYGHFQTLKKKVRALEQEMLGLQQEADYNQFQLEELSALNLEKGEQVRLESEEELLNHAEEIKSQAMEALGYLDHDEMGALQMLGSAKPHFHFLSRFGKEFEDLNQRFTSLLIELKDIAESLSTEEQRMEVDTERSEWIRERLSKIYQLQKKHGLQTDAELVDLAATLADKVFRADHLEEALDREKAALEEARNALMDAGQRLSEKRLGVFSSFSEELQALLAQLGMENARIEIQRKEIPANESGIDEIEVLFSANKGISPQPIGQVASGGEFSRLMFAIKYVMADKMALPTLIFDEIDSGISGEVALQMVRMMQKIAEKHQVICISHLPQVAAKGEKHYFVYKDNSAKKTVSKIKLLNEEERLLEIATMISGSNPSITAYENARELLGK</sequence>
<feature type="coiled-coil region" evidence="10">
    <location>
        <begin position="335"/>
        <end position="395"/>
    </location>
</feature>
<dbReference type="GO" id="GO:0043590">
    <property type="term" value="C:bacterial nucleoid"/>
    <property type="evidence" value="ECO:0007669"/>
    <property type="project" value="TreeGrafter"/>
</dbReference>
<proteinExistence type="inferred from homology"/>
<accession>A0A1H6X553</accession>
<dbReference type="GO" id="GO:0009432">
    <property type="term" value="P:SOS response"/>
    <property type="evidence" value="ECO:0007669"/>
    <property type="project" value="TreeGrafter"/>
</dbReference>
<dbReference type="InterPro" id="IPR027417">
    <property type="entry name" value="P-loop_NTPase"/>
</dbReference>
<name>A0A1H6X553_9BACT</name>
<protein>
    <recommendedName>
        <fullName evidence="3 9">DNA repair protein RecN</fullName>
    </recommendedName>
    <alternativeName>
        <fullName evidence="8 9">Recombination protein N</fullName>
    </alternativeName>
</protein>
<dbReference type="GO" id="GO:0005524">
    <property type="term" value="F:ATP binding"/>
    <property type="evidence" value="ECO:0007669"/>
    <property type="project" value="UniProtKB-KW"/>
</dbReference>
<dbReference type="PANTHER" id="PTHR11059:SF0">
    <property type="entry name" value="DNA REPAIR PROTEIN RECN"/>
    <property type="match status" value="1"/>
</dbReference>
<keyword evidence="10" id="KW-0175">Coiled coil</keyword>
<evidence type="ECO:0000256" key="8">
    <source>
        <dbReference type="ARBA" id="ARBA00033408"/>
    </source>
</evidence>
<dbReference type="InterPro" id="IPR004604">
    <property type="entry name" value="DNA_recomb/repair_RecN"/>
</dbReference>
<evidence type="ECO:0000313" key="12">
    <source>
        <dbReference type="EMBL" id="SEJ19952.1"/>
    </source>
</evidence>
<dbReference type="PANTHER" id="PTHR11059">
    <property type="entry name" value="DNA REPAIR PROTEIN RECN"/>
    <property type="match status" value="1"/>
</dbReference>
<evidence type="ECO:0000256" key="2">
    <source>
        <dbReference type="ARBA" id="ARBA00009441"/>
    </source>
</evidence>
<evidence type="ECO:0000256" key="5">
    <source>
        <dbReference type="ARBA" id="ARBA00022763"/>
    </source>
</evidence>
<dbReference type="GO" id="GO:0006281">
    <property type="term" value="P:DNA repair"/>
    <property type="evidence" value="ECO:0007669"/>
    <property type="project" value="UniProtKB-KW"/>
</dbReference>
<dbReference type="PIRSF" id="PIRSF003128">
    <property type="entry name" value="RecN"/>
    <property type="match status" value="1"/>
</dbReference>
<dbReference type="Proteomes" id="UP000199403">
    <property type="component" value="Unassembled WGS sequence"/>
</dbReference>
<dbReference type="OrthoDB" id="9806954at2"/>
<keyword evidence="5 9" id="KW-0227">DNA damage</keyword>
<evidence type="ECO:0000256" key="6">
    <source>
        <dbReference type="ARBA" id="ARBA00022840"/>
    </source>
</evidence>
<gene>
    <name evidence="12" type="ORF">SAMN05192553_102880</name>
</gene>
<dbReference type="STRING" id="1416801.SAMN05192553_102880"/>
<dbReference type="InterPro" id="IPR003395">
    <property type="entry name" value="RecF/RecN/SMC_N"/>
</dbReference>
<evidence type="ECO:0000256" key="10">
    <source>
        <dbReference type="SAM" id="Coils"/>
    </source>
</evidence>
<evidence type="ECO:0000256" key="9">
    <source>
        <dbReference type="PIRNR" id="PIRNR003128"/>
    </source>
</evidence>
<dbReference type="AlphaFoldDB" id="A0A1H6X553"/>
<dbReference type="EMBL" id="FNZH01000002">
    <property type="protein sequence ID" value="SEJ19952.1"/>
    <property type="molecule type" value="Genomic_DNA"/>
</dbReference>
<dbReference type="NCBIfam" id="TIGR00634">
    <property type="entry name" value="recN"/>
    <property type="match status" value="1"/>
</dbReference>
<dbReference type="Pfam" id="PF02463">
    <property type="entry name" value="SMC_N"/>
    <property type="match status" value="1"/>
</dbReference>
<dbReference type="GO" id="GO:0006310">
    <property type="term" value="P:DNA recombination"/>
    <property type="evidence" value="ECO:0007669"/>
    <property type="project" value="InterPro"/>
</dbReference>
<dbReference type="SUPFAM" id="SSF52540">
    <property type="entry name" value="P-loop containing nucleoside triphosphate hydrolases"/>
    <property type="match status" value="1"/>
</dbReference>
<evidence type="ECO:0000256" key="7">
    <source>
        <dbReference type="ARBA" id="ARBA00023204"/>
    </source>
</evidence>
<evidence type="ECO:0000256" key="3">
    <source>
        <dbReference type="ARBA" id="ARBA00021315"/>
    </source>
</evidence>
<keyword evidence="7 9" id="KW-0234">DNA repair</keyword>
<dbReference type="Gene3D" id="3.40.50.300">
    <property type="entry name" value="P-loop containing nucleotide triphosphate hydrolases"/>
    <property type="match status" value="2"/>
</dbReference>
<evidence type="ECO:0000313" key="13">
    <source>
        <dbReference type="Proteomes" id="UP000199403"/>
    </source>
</evidence>